<protein>
    <recommendedName>
        <fullName evidence="1">KAP NTPase domain-containing protein</fullName>
    </recommendedName>
</protein>
<gene>
    <name evidence="2" type="ORF">HGR00_04285</name>
</gene>
<dbReference type="InterPro" id="IPR027417">
    <property type="entry name" value="P-loop_NTPase"/>
</dbReference>
<dbReference type="RefSeq" id="WP_169339351.1">
    <property type="nucleotide sequence ID" value="NZ_JABBZM010000003.1"/>
</dbReference>
<dbReference type="SUPFAM" id="SSF52540">
    <property type="entry name" value="P-loop containing nucleoside triphosphate hydrolases"/>
    <property type="match status" value="1"/>
</dbReference>
<sequence>MSLKATKEHLVRLLGEADNRVIALSGKWGTGKTHLWNEVKDESGDEKVKKALYVSLFGQSSIDQVKSKLIESAIPAVASHGGAFDSLKQIFRVGVKAASEHYKALAALNDLNLLFMAPAVLRNSVIVLDDIERKHDKHDKLGIDEVLGFIDE</sequence>
<dbReference type="Proteomes" id="UP000575469">
    <property type="component" value="Unassembled WGS sequence"/>
</dbReference>
<dbReference type="Gene3D" id="3.40.50.300">
    <property type="entry name" value="P-loop containing nucleotide triphosphate hydrolases"/>
    <property type="match status" value="1"/>
</dbReference>
<dbReference type="InterPro" id="IPR011646">
    <property type="entry name" value="KAP_P-loop"/>
</dbReference>
<organism evidence="2 3">
    <name type="scientific">Ralstonia insidiosa</name>
    <dbReference type="NCBI Taxonomy" id="190721"/>
    <lineage>
        <taxon>Bacteria</taxon>
        <taxon>Pseudomonadati</taxon>
        <taxon>Pseudomonadota</taxon>
        <taxon>Betaproteobacteria</taxon>
        <taxon>Burkholderiales</taxon>
        <taxon>Burkholderiaceae</taxon>
        <taxon>Ralstonia</taxon>
    </lineage>
</organism>
<dbReference type="AlphaFoldDB" id="A0A848NPR5"/>
<accession>A0A848NPR5</accession>
<feature type="domain" description="KAP NTPase" evidence="1">
    <location>
        <begin position="17"/>
        <end position="80"/>
    </location>
</feature>
<reference evidence="2 3" key="1">
    <citation type="submission" date="2020-04" db="EMBL/GenBank/DDBJ databases">
        <title>Ralstonia insidiosa genome sequencing and assembly.</title>
        <authorList>
            <person name="Martins R.C.R."/>
            <person name="Perdigao-Neto L.V."/>
            <person name="Levin A.S.S."/>
            <person name="Costa S.F."/>
        </authorList>
    </citation>
    <scope>NUCLEOTIDE SEQUENCE [LARGE SCALE GENOMIC DNA]</scope>
    <source>
        <strain evidence="2 3">5047</strain>
    </source>
</reference>
<dbReference type="EMBL" id="JABBZM010000003">
    <property type="protein sequence ID" value="NMV37122.1"/>
    <property type="molecule type" value="Genomic_DNA"/>
</dbReference>
<dbReference type="Pfam" id="PF07693">
    <property type="entry name" value="KAP_NTPase"/>
    <property type="match status" value="1"/>
</dbReference>
<name>A0A848NPR5_9RALS</name>
<evidence type="ECO:0000313" key="3">
    <source>
        <dbReference type="Proteomes" id="UP000575469"/>
    </source>
</evidence>
<evidence type="ECO:0000259" key="1">
    <source>
        <dbReference type="Pfam" id="PF07693"/>
    </source>
</evidence>
<evidence type="ECO:0000313" key="2">
    <source>
        <dbReference type="EMBL" id="NMV37122.1"/>
    </source>
</evidence>
<proteinExistence type="predicted"/>
<comment type="caution">
    <text evidence="2">The sequence shown here is derived from an EMBL/GenBank/DDBJ whole genome shotgun (WGS) entry which is preliminary data.</text>
</comment>